<comment type="caution">
    <text evidence="1">The sequence shown here is derived from an EMBL/GenBank/DDBJ whole genome shotgun (WGS) entry which is preliminary data.</text>
</comment>
<keyword evidence="2" id="KW-1185">Reference proteome</keyword>
<reference evidence="1 2" key="1">
    <citation type="submission" date="2023-08" db="EMBL/GenBank/DDBJ databases">
        <title>A Necator americanus chromosomal reference genome.</title>
        <authorList>
            <person name="Ilik V."/>
            <person name="Petrzelkova K.J."/>
            <person name="Pardy F."/>
            <person name="Fuh T."/>
            <person name="Niatou-Singa F.S."/>
            <person name="Gouil Q."/>
            <person name="Baker L."/>
            <person name="Ritchie M.E."/>
            <person name="Jex A.R."/>
            <person name="Gazzola D."/>
            <person name="Li H."/>
            <person name="Toshio Fujiwara R."/>
            <person name="Zhan B."/>
            <person name="Aroian R.V."/>
            <person name="Pafco B."/>
            <person name="Schwarz E.M."/>
        </authorList>
    </citation>
    <scope>NUCLEOTIDE SEQUENCE [LARGE SCALE GENOMIC DNA]</scope>
    <source>
        <strain evidence="1 2">Aroian</strain>
        <tissue evidence="1">Whole animal</tissue>
    </source>
</reference>
<gene>
    <name evidence="1" type="primary">Necator_chrIII.g13288</name>
    <name evidence="1" type="ORF">RB195_012521</name>
</gene>
<proteinExistence type="predicted"/>
<accession>A0ABR1D863</accession>
<organism evidence="1 2">
    <name type="scientific">Necator americanus</name>
    <name type="common">Human hookworm</name>
    <dbReference type="NCBI Taxonomy" id="51031"/>
    <lineage>
        <taxon>Eukaryota</taxon>
        <taxon>Metazoa</taxon>
        <taxon>Ecdysozoa</taxon>
        <taxon>Nematoda</taxon>
        <taxon>Chromadorea</taxon>
        <taxon>Rhabditida</taxon>
        <taxon>Rhabditina</taxon>
        <taxon>Rhabditomorpha</taxon>
        <taxon>Strongyloidea</taxon>
        <taxon>Ancylostomatidae</taxon>
        <taxon>Bunostominae</taxon>
        <taxon>Necator</taxon>
    </lineage>
</organism>
<evidence type="ECO:0000313" key="2">
    <source>
        <dbReference type="Proteomes" id="UP001303046"/>
    </source>
</evidence>
<dbReference type="Proteomes" id="UP001303046">
    <property type="component" value="Unassembled WGS sequence"/>
</dbReference>
<name>A0ABR1D863_NECAM</name>
<evidence type="ECO:0000313" key="1">
    <source>
        <dbReference type="EMBL" id="KAK6746472.1"/>
    </source>
</evidence>
<dbReference type="EMBL" id="JAVFWL010000003">
    <property type="protein sequence ID" value="KAK6746472.1"/>
    <property type="molecule type" value="Genomic_DNA"/>
</dbReference>
<sequence length="68" mass="6979">MVSLVGSKRREARTVAQAAVLEPGGGIKAGPWRTADMGGGSEDPYTIPTATLYRSASSAAACTCVHEL</sequence>
<protein>
    <submittedName>
        <fullName evidence="1">Uncharacterized protein</fullName>
    </submittedName>
</protein>